<feature type="region of interest" description="Disordered" evidence="3">
    <location>
        <begin position="1"/>
        <end position="55"/>
    </location>
</feature>
<accession>A0A0Q3J1W3</accession>
<feature type="domain" description="RRM" evidence="4">
    <location>
        <begin position="245"/>
        <end position="323"/>
    </location>
</feature>
<dbReference type="CDD" id="cd00590">
    <property type="entry name" value="RRM_SF"/>
    <property type="match status" value="2"/>
</dbReference>
<dbReference type="EMBL" id="CM000880">
    <property type="protein sequence ID" value="KQK11931.1"/>
    <property type="molecule type" value="Genomic_DNA"/>
</dbReference>
<evidence type="ECO:0000256" key="3">
    <source>
        <dbReference type="SAM" id="MobiDB-lite"/>
    </source>
</evidence>
<organism evidence="5">
    <name type="scientific">Brachypodium distachyon</name>
    <name type="common">Purple false brome</name>
    <name type="synonym">Trachynia distachya</name>
    <dbReference type="NCBI Taxonomy" id="15368"/>
    <lineage>
        <taxon>Eukaryota</taxon>
        <taxon>Viridiplantae</taxon>
        <taxon>Streptophyta</taxon>
        <taxon>Embryophyta</taxon>
        <taxon>Tracheophyta</taxon>
        <taxon>Spermatophyta</taxon>
        <taxon>Magnoliopsida</taxon>
        <taxon>Liliopsida</taxon>
        <taxon>Poales</taxon>
        <taxon>Poaceae</taxon>
        <taxon>BOP clade</taxon>
        <taxon>Pooideae</taxon>
        <taxon>Stipodae</taxon>
        <taxon>Brachypodieae</taxon>
        <taxon>Brachypodium</taxon>
    </lineage>
</organism>
<reference evidence="6" key="3">
    <citation type="submission" date="2018-08" db="UniProtKB">
        <authorList>
            <consortium name="EnsemblPlants"/>
        </authorList>
    </citation>
    <scope>IDENTIFICATION</scope>
    <source>
        <strain evidence="6">cv. Bd21</strain>
    </source>
</reference>
<feature type="compositionally biased region" description="Pro residues" evidence="3">
    <location>
        <begin position="23"/>
        <end position="33"/>
    </location>
</feature>
<reference evidence="5 6" key="1">
    <citation type="journal article" date="2010" name="Nature">
        <title>Genome sequencing and analysis of the model grass Brachypodium distachyon.</title>
        <authorList>
            <consortium name="International Brachypodium Initiative"/>
        </authorList>
    </citation>
    <scope>NUCLEOTIDE SEQUENCE [LARGE SCALE GENOMIC DNA]</scope>
    <source>
        <strain evidence="5 6">Bd21</strain>
    </source>
</reference>
<dbReference type="InterPro" id="IPR035979">
    <property type="entry name" value="RBD_domain_sf"/>
</dbReference>
<feature type="region of interest" description="Disordered" evidence="3">
    <location>
        <begin position="730"/>
        <end position="754"/>
    </location>
</feature>
<feature type="domain" description="RRM" evidence="4">
    <location>
        <begin position="423"/>
        <end position="506"/>
    </location>
</feature>
<keyword evidence="7" id="KW-1185">Reference proteome</keyword>
<dbReference type="Proteomes" id="UP000008810">
    <property type="component" value="Chromosome 1"/>
</dbReference>
<gene>
    <name evidence="6" type="primary">LOC100837927</name>
    <name evidence="5" type="ORF">BRADI_1g00517v3</name>
</gene>
<dbReference type="GeneID" id="100837927"/>
<dbReference type="GO" id="GO:0003729">
    <property type="term" value="F:mRNA binding"/>
    <property type="evidence" value="ECO:0000318"/>
    <property type="project" value="GO_Central"/>
</dbReference>
<feature type="domain" description="RRM" evidence="4">
    <location>
        <begin position="325"/>
        <end position="410"/>
    </location>
</feature>
<evidence type="ECO:0000313" key="5">
    <source>
        <dbReference type="EMBL" id="KQK11931.1"/>
    </source>
</evidence>
<dbReference type="STRING" id="15368.A0A0Q3J1W3"/>
<evidence type="ECO:0000256" key="2">
    <source>
        <dbReference type="PROSITE-ProRule" id="PRU00176"/>
    </source>
</evidence>
<dbReference type="RefSeq" id="XP_014752603.1">
    <property type="nucleotide sequence ID" value="XM_014897117.2"/>
</dbReference>
<sequence>MTSSPLPGRGRGRRGRGRGRSPRTPPPSAPQAPDPDAAASAVPEKNEVPASPGAACAAASDTNMAAQQSVSSGRMILLFGSTIEQKAGQQSEPDMLSATINPVQHQVDGGEADDMVVKDAPPAQETQAYKQEVAVADMNEEAAENKTAEVKESEVEGGGAKDMVTDVDAQSATVAAYEQGNEGEVDAEQEEEDPEEVVFEEDEEPVSEGQAAAQDTGEKDRARVEEHERMVMSDMAKNRQLKKELEIFVGGLNRDAVEEDIRSVFGQVGDVVDVRLHKDLLTNRNKGFAFVKFATKEQVSRALAEMKNPMIRGKRCGIAASEDNDTLFLGNICNTWTKEAIKKRLLDYGIEGVQSLTLVPDTQNEGQSRGFAFLEFSCHADAMLAFKRLQQPDAMFGHPERTAKVAFAEPIKEPDAEVMAQVKSVFIDGLPPYWDEDRVKDRFKAYGVIERVVLASNMSSAKRNDFGFVNFSTHEAALACIEATNNTELGDDGKSKVKVRVRLSNPLPKSQAVKGGMTGGFRIGYSGFGFNRPGRGFSKGRSAPRRAGFHGGRGFSNHAFARGGRFNYAANNNSFEASPSNFQGRQGSGFRAGGRWQPSSVRHGSFNSGLGRGYPPSRRPSFEPEGDFGGPFDENPYYYADVGPCVKRPYSLMEPDLGYFEPGPPRVRSRFDHYEQPFSGGHSFDQYDQPFSGGHRFDQYDQPFSGGNRYRDSFGMENVRSRDYYGPGPAPDQYGRGTFPSHYRGGHSGGGYHY</sequence>
<dbReference type="EnsemblPlants" id="KQK11931">
    <property type="protein sequence ID" value="KQK11931"/>
    <property type="gene ID" value="BRADI_1g00517v3"/>
</dbReference>
<evidence type="ECO:0000313" key="7">
    <source>
        <dbReference type="Proteomes" id="UP000008810"/>
    </source>
</evidence>
<feature type="compositionally biased region" description="Basic residues" evidence="3">
    <location>
        <begin position="10"/>
        <end position="21"/>
    </location>
</feature>
<dbReference type="PANTHER" id="PTHR21245">
    <property type="entry name" value="HETEROGENEOUS NUCLEAR RIBONUCLEOPROTEIN"/>
    <property type="match status" value="1"/>
</dbReference>
<feature type="compositionally biased region" description="Acidic residues" evidence="3">
    <location>
        <begin position="181"/>
        <end position="206"/>
    </location>
</feature>
<dbReference type="FunFam" id="3.30.70.330:FF:000187">
    <property type="entry name" value="Heterogeneous nuclear ribonucleoprotein Q"/>
    <property type="match status" value="1"/>
</dbReference>
<feature type="compositionally biased region" description="Polar residues" evidence="3">
    <location>
        <begin position="597"/>
        <end position="608"/>
    </location>
</feature>
<dbReference type="Gene3D" id="3.30.70.330">
    <property type="match status" value="3"/>
</dbReference>
<dbReference type="SMART" id="SM00360">
    <property type="entry name" value="RRM"/>
    <property type="match status" value="3"/>
</dbReference>
<feature type="region of interest" description="Disordered" evidence="3">
    <location>
        <begin position="577"/>
        <end position="627"/>
    </location>
</feature>
<reference evidence="5" key="2">
    <citation type="submission" date="2017-06" db="EMBL/GenBank/DDBJ databases">
        <title>WGS assembly of Brachypodium distachyon.</title>
        <authorList>
            <consortium name="The International Brachypodium Initiative"/>
            <person name="Lucas S."/>
            <person name="Harmon-Smith M."/>
            <person name="Lail K."/>
            <person name="Tice H."/>
            <person name="Grimwood J."/>
            <person name="Bruce D."/>
            <person name="Barry K."/>
            <person name="Shu S."/>
            <person name="Lindquist E."/>
            <person name="Wang M."/>
            <person name="Pitluck S."/>
            <person name="Vogel J.P."/>
            <person name="Garvin D.F."/>
            <person name="Mockler T.C."/>
            <person name="Schmutz J."/>
            <person name="Rokhsar D."/>
            <person name="Bevan M.W."/>
        </authorList>
    </citation>
    <scope>NUCLEOTIDE SEQUENCE</scope>
    <source>
        <strain evidence="5">Bd21</strain>
    </source>
</reference>
<dbReference type="OrthoDB" id="3800936at2759"/>
<evidence type="ECO:0000259" key="4">
    <source>
        <dbReference type="PROSITE" id="PS50102"/>
    </source>
</evidence>
<dbReference type="AlphaFoldDB" id="A0A0Q3J1W3"/>
<evidence type="ECO:0000313" key="6">
    <source>
        <dbReference type="EnsemblPlants" id="KQK11931"/>
    </source>
</evidence>
<protein>
    <recommendedName>
        <fullName evidence="4">RRM domain-containing protein</fullName>
    </recommendedName>
</protein>
<dbReference type="InterPro" id="IPR012677">
    <property type="entry name" value="Nucleotide-bd_a/b_plait_sf"/>
</dbReference>
<dbReference type="GO" id="GO:0005634">
    <property type="term" value="C:nucleus"/>
    <property type="evidence" value="ECO:0000318"/>
    <property type="project" value="GO_Central"/>
</dbReference>
<keyword evidence="1 2" id="KW-0694">RNA-binding</keyword>
<name>A0A0Q3J1W3_BRADI</name>
<dbReference type="Pfam" id="PF00076">
    <property type="entry name" value="RRM_1"/>
    <property type="match status" value="3"/>
</dbReference>
<proteinExistence type="predicted"/>
<evidence type="ECO:0000256" key="1">
    <source>
        <dbReference type="ARBA" id="ARBA00022884"/>
    </source>
</evidence>
<dbReference type="Gramene" id="KQK11931">
    <property type="protein sequence ID" value="KQK11931"/>
    <property type="gene ID" value="BRADI_1g00517v3"/>
</dbReference>
<dbReference type="SUPFAM" id="SSF54928">
    <property type="entry name" value="RNA-binding domain, RBD"/>
    <property type="match status" value="2"/>
</dbReference>
<dbReference type="RefSeq" id="XP_024311893.1">
    <property type="nucleotide sequence ID" value="XM_024456125.1"/>
</dbReference>
<feature type="region of interest" description="Disordered" evidence="3">
    <location>
        <begin position="179"/>
        <end position="221"/>
    </location>
</feature>
<dbReference type="ExpressionAtlas" id="A0A0Q3J1W3">
    <property type="expression patterns" value="baseline"/>
</dbReference>
<dbReference type="PROSITE" id="PS50102">
    <property type="entry name" value="RRM"/>
    <property type="match status" value="3"/>
</dbReference>
<dbReference type="InterPro" id="IPR000504">
    <property type="entry name" value="RRM_dom"/>
</dbReference>